<keyword evidence="3" id="KW-0548">Nucleotidyltransferase</keyword>
<evidence type="ECO:0000256" key="4">
    <source>
        <dbReference type="ARBA" id="ARBA00023027"/>
    </source>
</evidence>
<dbReference type="OrthoDB" id="19501at2759"/>
<dbReference type="HOGENOM" id="CLU_774493_0_0_1"/>
<dbReference type="PANTHER" id="PTHR21328">
    <property type="entry name" value="POLY ADP-RIBOSE POLYMERASE FAMILY, MEMBER PARP"/>
    <property type="match status" value="1"/>
</dbReference>
<dbReference type="FunCoup" id="B4LME5">
    <property type="interactions" value="108"/>
</dbReference>
<sequence length="366" mass="41090">MKLVTYLDNSDGAGLPGLPSLPSIPKYTNDSEFCVPCPAEPTKNLQQFYQVQERLQSDLLACDVRFSLFVAAANSYMYESLLRPFPKEFLDSNQRPDINAIFDTVADIDRLESILAQLMKGNYRRYHVKVMNLLHAVLVRHGERVALSTLRPCEFEDLYTHLQIGTPRMAPTQIFEVTPSLKCAHTKEYTSLREQCPVRIGFYGAKLEKLYAMLTVGCLPMDKPLVLARNVDDALQLSPESPGWGGSRCGALLRCVAVVEYVVVPAHVSVDDDNGLVTISEASCMQISYLMFFGQNFAKFESPLMRQPKLAVNWNDTVKWMEDNKYALSLGVYLMVLSLTSSSGRGILHRFACTGLHVLRKGFLKI</sequence>
<comment type="similarity">
    <text evidence="5">Belongs to the ARTD/PARP family.</text>
</comment>
<dbReference type="STRING" id="7244.B4LME5"/>
<dbReference type="GO" id="GO:0016779">
    <property type="term" value="F:nucleotidyltransferase activity"/>
    <property type="evidence" value="ECO:0007669"/>
    <property type="project" value="UniProtKB-KW"/>
</dbReference>
<dbReference type="eggNOG" id="ENOG502QPKE">
    <property type="taxonomic scope" value="Eukaryota"/>
</dbReference>
<protein>
    <recommendedName>
        <fullName evidence="6">PARP16 N-terminal domain-containing protein</fullName>
    </recommendedName>
</protein>
<dbReference type="InterPro" id="IPR041400">
    <property type="entry name" value="PARP16_N"/>
</dbReference>
<keyword evidence="4" id="KW-0520">NAD</keyword>
<dbReference type="OMA" id="LLYGQSC"/>
<name>B4LME5_DROVI</name>
<evidence type="ECO:0000313" key="7">
    <source>
        <dbReference type="EMBL" id="EDW62040.1"/>
    </source>
</evidence>
<dbReference type="Proteomes" id="UP000008792">
    <property type="component" value="Unassembled WGS sequence"/>
</dbReference>
<dbReference type="Pfam" id="PF18084">
    <property type="entry name" value="ARTD15_N"/>
    <property type="match status" value="1"/>
</dbReference>
<evidence type="ECO:0000313" key="8">
    <source>
        <dbReference type="Proteomes" id="UP000008792"/>
    </source>
</evidence>
<accession>B4LME5</accession>
<dbReference type="AlphaFoldDB" id="B4LME5"/>
<evidence type="ECO:0000256" key="2">
    <source>
        <dbReference type="ARBA" id="ARBA00022679"/>
    </source>
</evidence>
<keyword evidence="1" id="KW-0328">Glycosyltransferase</keyword>
<proteinExistence type="inferred from homology"/>
<keyword evidence="2" id="KW-0808">Transferase</keyword>
<reference evidence="7 8" key="1">
    <citation type="journal article" date="2007" name="Nature">
        <title>Evolution of genes and genomes on the Drosophila phylogeny.</title>
        <authorList>
            <consortium name="Drosophila 12 Genomes Consortium"/>
            <person name="Clark A.G."/>
            <person name="Eisen M.B."/>
            <person name="Smith D.R."/>
            <person name="Bergman C.M."/>
            <person name="Oliver B."/>
            <person name="Markow T.A."/>
            <person name="Kaufman T.C."/>
            <person name="Kellis M."/>
            <person name="Gelbart W."/>
            <person name="Iyer V.N."/>
            <person name="Pollard D.A."/>
            <person name="Sackton T.B."/>
            <person name="Larracuente A.M."/>
            <person name="Singh N.D."/>
            <person name="Abad J.P."/>
            <person name="Abt D.N."/>
            <person name="Adryan B."/>
            <person name="Aguade M."/>
            <person name="Akashi H."/>
            <person name="Anderson W.W."/>
            <person name="Aquadro C.F."/>
            <person name="Ardell D.H."/>
            <person name="Arguello R."/>
            <person name="Artieri C.G."/>
            <person name="Barbash D.A."/>
            <person name="Barker D."/>
            <person name="Barsanti P."/>
            <person name="Batterham P."/>
            <person name="Batzoglou S."/>
            <person name="Begun D."/>
            <person name="Bhutkar A."/>
            <person name="Blanco E."/>
            <person name="Bosak S.A."/>
            <person name="Bradley R.K."/>
            <person name="Brand A.D."/>
            <person name="Brent M.R."/>
            <person name="Brooks A.N."/>
            <person name="Brown R.H."/>
            <person name="Butlin R.K."/>
            <person name="Caggese C."/>
            <person name="Calvi B.R."/>
            <person name="Bernardo de Carvalho A."/>
            <person name="Caspi A."/>
            <person name="Castrezana S."/>
            <person name="Celniker S.E."/>
            <person name="Chang J.L."/>
            <person name="Chapple C."/>
            <person name="Chatterji S."/>
            <person name="Chinwalla A."/>
            <person name="Civetta A."/>
            <person name="Clifton S.W."/>
            <person name="Comeron J.M."/>
            <person name="Costello J.C."/>
            <person name="Coyne J.A."/>
            <person name="Daub J."/>
            <person name="David R.G."/>
            <person name="Delcher A.L."/>
            <person name="Delehaunty K."/>
            <person name="Do C.B."/>
            <person name="Ebling H."/>
            <person name="Edwards K."/>
            <person name="Eickbush T."/>
            <person name="Evans J.D."/>
            <person name="Filipski A."/>
            <person name="Findeiss S."/>
            <person name="Freyhult E."/>
            <person name="Fulton L."/>
            <person name="Fulton R."/>
            <person name="Garcia A.C."/>
            <person name="Gardiner A."/>
            <person name="Garfield D.A."/>
            <person name="Garvin B.E."/>
            <person name="Gibson G."/>
            <person name="Gilbert D."/>
            <person name="Gnerre S."/>
            <person name="Godfrey J."/>
            <person name="Good R."/>
            <person name="Gotea V."/>
            <person name="Gravely B."/>
            <person name="Greenberg A.J."/>
            <person name="Griffiths-Jones S."/>
            <person name="Gross S."/>
            <person name="Guigo R."/>
            <person name="Gustafson E.A."/>
            <person name="Haerty W."/>
            <person name="Hahn M.W."/>
            <person name="Halligan D.L."/>
            <person name="Halpern A.L."/>
            <person name="Halter G.M."/>
            <person name="Han M.V."/>
            <person name="Heger A."/>
            <person name="Hillier L."/>
            <person name="Hinrichs A.S."/>
            <person name="Holmes I."/>
            <person name="Hoskins R.A."/>
            <person name="Hubisz M.J."/>
            <person name="Hultmark D."/>
            <person name="Huntley M.A."/>
            <person name="Jaffe D.B."/>
            <person name="Jagadeeshan S."/>
            <person name="Jeck W.R."/>
            <person name="Johnson J."/>
            <person name="Jones C.D."/>
            <person name="Jordan W.C."/>
            <person name="Karpen G.H."/>
            <person name="Kataoka E."/>
            <person name="Keightley P.D."/>
            <person name="Kheradpour P."/>
            <person name="Kirkness E.F."/>
            <person name="Koerich L.B."/>
            <person name="Kristiansen K."/>
            <person name="Kudrna D."/>
            <person name="Kulathinal R.J."/>
            <person name="Kumar S."/>
            <person name="Kwok R."/>
            <person name="Lander E."/>
            <person name="Langley C.H."/>
            <person name="Lapoint R."/>
            <person name="Lazzaro B.P."/>
            <person name="Lee S.J."/>
            <person name="Levesque L."/>
            <person name="Li R."/>
            <person name="Lin C.F."/>
            <person name="Lin M.F."/>
            <person name="Lindblad-Toh K."/>
            <person name="Llopart A."/>
            <person name="Long M."/>
            <person name="Low L."/>
            <person name="Lozovsky E."/>
            <person name="Lu J."/>
            <person name="Luo M."/>
            <person name="Machado C.A."/>
            <person name="Makalowski W."/>
            <person name="Marzo M."/>
            <person name="Matsuda M."/>
            <person name="Matzkin L."/>
            <person name="McAllister B."/>
            <person name="McBride C.S."/>
            <person name="McKernan B."/>
            <person name="McKernan K."/>
            <person name="Mendez-Lago M."/>
            <person name="Minx P."/>
            <person name="Mollenhauer M.U."/>
            <person name="Montooth K."/>
            <person name="Mount S.M."/>
            <person name="Mu X."/>
            <person name="Myers E."/>
            <person name="Negre B."/>
            <person name="Newfeld S."/>
            <person name="Nielsen R."/>
            <person name="Noor M.A."/>
            <person name="O'Grady P."/>
            <person name="Pachter L."/>
            <person name="Papaceit M."/>
            <person name="Parisi M.J."/>
            <person name="Parisi M."/>
            <person name="Parts L."/>
            <person name="Pedersen J.S."/>
            <person name="Pesole G."/>
            <person name="Phillippy A.M."/>
            <person name="Ponting C.P."/>
            <person name="Pop M."/>
            <person name="Porcelli D."/>
            <person name="Powell J.R."/>
            <person name="Prohaska S."/>
            <person name="Pruitt K."/>
            <person name="Puig M."/>
            <person name="Quesneville H."/>
            <person name="Ram K.R."/>
            <person name="Rand D."/>
            <person name="Rasmussen M.D."/>
            <person name="Reed L.K."/>
            <person name="Reenan R."/>
            <person name="Reily A."/>
            <person name="Remington K.A."/>
            <person name="Rieger T.T."/>
            <person name="Ritchie M.G."/>
            <person name="Robin C."/>
            <person name="Rogers Y.H."/>
            <person name="Rohde C."/>
            <person name="Rozas J."/>
            <person name="Rubenfield M.J."/>
            <person name="Ruiz A."/>
            <person name="Russo S."/>
            <person name="Salzberg S.L."/>
            <person name="Sanchez-Gracia A."/>
            <person name="Saranga D.J."/>
            <person name="Sato H."/>
            <person name="Schaeffer S.W."/>
            <person name="Schatz M.C."/>
            <person name="Schlenke T."/>
            <person name="Schwartz R."/>
            <person name="Segarra C."/>
            <person name="Singh R.S."/>
            <person name="Sirot L."/>
            <person name="Sirota M."/>
            <person name="Sisneros N.B."/>
            <person name="Smith C.D."/>
            <person name="Smith T.F."/>
            <person name="Spieth J."/>
            <person name="Stage D.E."/>
            <person name="Stark A."/>
            <person name="Stephan W."/>
            <person name="Strausberg R.L."/>
            <person name="Strempel S."/>
            <person name="Sturgill D."/>
            <person name="Sutton G."/>
            <person name="Sutton G.G."/>
            <person name="Tao W."/>
            <person name="Teichmann S."/>
            <person name="Tobari Y.N."/>
            <person name="Tomimura Y."/>
            <person name="Tsolas J.M."/>
            <person name="Valente V.L."/>
            <person name="Venter E."/>
            <person name="Venter J.C."/>
            <person name="Vicario S."/>
            <person name="Vieira F.G."/>
            <person name="Vilella A.J."/>
            <person name="Villasante A."/>
            <person name="Walenz B."/>
            <person name="Wang J."/>
            <person name="Wasserman M."/>
            <person name="Watts T."/>
            <person name="Wilson D."/>
            <person name="Wilson R.K."/>
            <person name="Wing R.A."/>
            <person name="Wolfner M.F."/>
            <person name="Wong A."/>
            <person name="Wong G.K."/>
            <person name="Wu C.I."/>
            <person name="Wu G."/>
            <person name="Yamamoto D."/>
            <person name="Yang H.P."/>
            <person name="Yang S.P."/>
            <person name="Yorke J.A."/>
            <person name="Yoshida K."/>
            <person name="Zdobnov E."/>
            <person name="Zhang P."/>
            <person name="Zhang Y."/>
            <person name="Zimin A.V."/>
            <person name="Baldwin J."/>
            <person name="Abdouelleil A."/>
            <person name="Abdulkadir J."/>
            <person name="Abebe A."/>
            <person name="Abera B."/>
            <person name="Abreu J."/>
            <person name="Acer S.C."/>
            <person name="Aftuck L."/>
            <person name="Alexander A."/>
            <person name="An P."/>
            <person name="Anderson E."/>
            <person name="Anderson S."/>
            <person name="Arachi H."/>
            <person name="Azer M."/>
            <person name="Bachantsang P."/>
            <person name="Barry A."/>
            <person name="Bayul T."/>
            <person name="Berlin A."/>
            <person name="Bessette D."/>
            <person name="Bloom T."/>
            <person name="Blye J."/>
            <person name="Boguslavskiy L."/>
            <person name="Bonnet C."/>
            <person name="Boukhgalter B."/>
            <person name="Bourzgui I."/>
            <person name="Brown A."/>
            <person name="Cahill P."/>
            <person name="Channer S."/>
            <person name="Cheshatsang Y."/>
            <person name="Chuda L."/>
            <person name="Citroen M."/>
            <person name="Collymore A."/>
            <person name="Cooke P."/>
            <person name="Costello M."/>
            <person name="D'Aco K."/>
            <person name="Daza R."/>
            <person name="De Haan G."/>
            <person name="DeGray S."/>
            <person name="DeMaso C."/>
            <person name="Dhargay N."/>
            <person name="Dooley K."/>
            <person name="Dooley E."/>
            <person name="Doricent M."/>
            <person name="Dorje P."/>
            <person name="Dorjee K."/>
            <person name="Dupes A."/>
            <person name="Elong R."/>
            <person name="Falk J."/>
            <person name="Farina A."/>
            <person name="Faro S."/>
            <person name="Ferguson D."/>
            <person name="Fisher S."/>
            <person name="Foley C.D."/>
            <person name="Franke A."/>
            <person name="Friedrich D."/>
            <person name="Gadbois L."/>
            <person name="Gearin G."/>
            <person name="Gearin C.R."/>
            <person name="Giannoukos G."/>
            <person name="Goode T."/>
            <person name="Graham J."/>
            <person name="Grandbois E."/>
            <person name="Grewal S."/>
            <person name="Gyaltsen K."/>
            <person name="Hafez N."/>
            <person name="Hagos B."/>
            <person name="Hall J."/>
            <person name="Henson C."/>
            <person name="Hollinger A."/>
            <person name="Honan T."/>
            <person name="Huard M.D."/>
            <person name="Hughes L."/>
            <person name="Hurhula B."/>
            <person name="Husby M.E."/>
            <person name="Kamat A."/>
            <person name="Kanga B."/>
            <person name="Kashin S."/>
            <person name="Khazanovich D."/>
            <person name="Kisner P."/>
            <person name="Lance K."/>
            <person name="Lara M."/>
            <person name="Lee W."/>
            <person name="Lennon N."/>
            <person name="Letendre F."/>
            <person name="LeVine R."/>
            <person name="Lipovsky A."/>
            <person name="Liu X."/>
            <person name="Liu J."/>
            <person name="Liu S."/>
            <person name="Lokyitsang T."/>
            <person name="Lokyitsang Y."/>
            <person name="Lubonja R."/>
            <person name="Lui A."/>
            <person name="MacDonald P."/>
            <person name="Magnisalis V."/>
            <person name="Maru K."/>
            <person name="Matthews C."/>
            <person name="McCusker W."/>
            <person name="McDonough S."/>
            <person name="Mehta T."/>
            <person name="Meldrim J."/>
            <person name="Meneus L."/>
            <person name="Mihai O."/>
            <person name="Mihalev A."/>
            <person name="Mihova T."/>
            <person name="Mittelman R."/>
            <person name="Mlenga V."/>
            <person name="Montmayeur A."/>
            <person name="Mulrain L."/>
            <person name="Navidi A."/>
            <person name="Naylor J."/>
            <person name="Negash T."/>
            <person name="Nguyen T."/>
            <person name="Nguyen N."/>
            <person name="Nicol R."/>
            <person name="Norbu C."/>
            <person name="Norbu N."/>
            <person name="Novod N."/>
            <person name="O'Neill B."/>
            <person name="Osman S."/>
            <person name="Markiewicz E."/>
            <person name="Oyono O.L."/>
            <person name="Patti C."/>
            <person name="Phunkhang P."/>
            <person name="Pierre F."/>
            <person name="Priest M."/>
            <person name="Raghuraman S."/>
            <person name="Rege F."/>
            <person name="Reyes R."/>
            <person name="Rise C."/>
            <person name="Rogov P."/>
            <person name="Ross K."/>
            <person name="Ryan E."/>
            <person name="Settipalli S."/>
            <person name="Shea T."/>
            <person name="Sherpa N."/>
            <person name="Shi L."/>
            <person name="Shih D."/>
            <person name="Sparrow T."/>
            <person name="Spaulding J."/>
            <person name="Stalker J."/>
            <person name="Stange-Thomann N."/>
            <person name="Stavropoulos S."/>
            <person name="Stone C."/>
            <person name="Strader C."/>
            <person name="Tesfaye S."/>
            <person name="Thomson T."/>
            <person name="Thoulutsang Y."/>
            <person name="Thoulutsang D."/>
            <person name="Topham K."/>
            <person name="Topping I."/>
            <person name="Tsamla T."/>
            <person name="Vassiliev H."/>
            <person name="Vo A."/>
            <person name="Wangchuk T."/>
            <person name="Wangdi T."/>
            <person name="Weiand M."/>
            <person name="Wilkinson J."/>
            <person name="Wilson A."/>
            <person name="Yadav S."/>
            <person name="Young G."/>
            <person name="Yu Q."/>
            <person name="Zembek L."/>
            <person name="Zhong D."/>
            <person name="Zimmer A."/>
            <person name="Zwirko Z."/>
            <person name="Jaffe D.B."/>
            <person name="Alvarez P."/>
            <person name="Brockman W."/>
            <person name="Butler J."/>
            <person name="Chin C."/>
            <person name="Gnerre S."/>
            <person name="Grabherr M."/>
            <person name="Kleber M."/>
            <person name="Mauceli E."/>
            <person name="MacCallum I."/>
        </authorList>
    </citation>
    <scope>NUCLEOTIDE SEQUENCE [LARGE SCALE GENOMIC DNA]</scope>
    <source>
        <strain evidence="8">Tucson 15010-1051.87</strain>
    </source>
</reference>
<evidence type="ECO:0000256" key="5">
    <source>
        <dbReference type="ARBA" id="ARBA00024347"/>
    </source>
</evidence>
<dbReference type="EMBL" id="CH940648">
    <property type="protein sequence ID" value="EDW62040.1"/>
    <property type="molecule type" value="Genomic_DNA"/>
</dbReference>
<organism evidence="7 8">
    <name type="scientific">Drosophila virilis</name>
    <name type="common">Fruit fly</name>
    <dbReference type="NCBI Taxonomy" id="7244"/>
    <lineage>
        <taxon>Eukaryota</taxon>
        <taxon>Metazoa</taxon>
        <taxon>Ecdysozoa</taxon>
        <taxon>Arthropoda</taxon>
        <taxon>Hexapoda</taxon>
        <taxon>Insecta</taxon>
        <taxon>Pterygota</taxon>
        <taxon>Neoptera</taxon>
        <taxon>Endopterygota</taxon>
        <taxon>Diptera</taxon>
        <taxon>Brachycera</taxon>
        <taxon>Muscomorpha</taxon>
        <taxon>Ephydroidea</taxon>
        <taxon>Drosophilidae</taxon>
        <taxon>Drosophila</taxon>
    </lineage>
</organism>
<evidence type="ECO:0000256" key="3">
    <source>
        <dbReference type="ARBA" id="ARBA00022695"/>
    </source>
</evidence>
<evidence type="ECO:0000256" key="1">
    <source>
        <dbReference type="ARBA" id="ARBA00022676"/>
    </source>
</evidence>
<evidence type="ECO:0000259" key="6">
    <source>
        <dbReference type="Pfam" id="PF18084"/>
    </source>
</evidence>
<dbReference type="InParanoid" id="B4LME5"/>
<dbReference type="SMR" id="B4LME5"/>
<feature type="domain" description="PARP16 N-terminal" evidence="6">
    <location>
        <begin position="53"/>
        <end position="138"/>
    </location>
</feature>
<dbReference type="KEGG" id="dvi:6627107"/>
<dbReference type="InterPro" id="IPR051838">
    <property type="entry name" value="ARTD_PARP"/>
</dbReference>
<keyword evidence="8" id="KW-1185">Reference proteome</keyword>
<dbReference type="PhylomeDB" id="B4LME5"/>
<dbReference type="GO" id="GO:0016757">
    <property type="term" value="F:glycosyltransferase activity"/>
    <property type="evidence" value="ECO:0007669"/>
    <property type="project" value="UniProtKB-KW"/>
</dbReference>
<gene>
    <name evidence="7" type="primary">Dvir\GJ22375</name>
    <name evidence="7" type="ORF">Dvir_GJ22375</name>
</gene>